<protein>
    <recommendedName>
        <fullName evidence="3">Membrane protein insertase YidC</fullName>
    </recommendedName>
</protein>
<reference evidence="2" key="1">
    <citation type="journal article" date="2015" name="Nature">
        <title>Complex archaea that bridge the gap between prokaryotes and eukaryotes.</title>
        <authorList>
            <person name="Spang A."/>
            <person name="Saw J.H."/>
            <person name="Jorgensen S.L."/>
            <person name="Zaremba-Niedzwiedzka K."/>
            <person name="Martijn J."/>
            <person name="Lind A.E."/>
            <person name="van Eijk R."/>
            <person name="Schleper C."/>
            <person name="Guy L."/>
            <person name="Ettema T.J."/>
        </authorList>
    </citation>
    <scope>NUCLEOTIDE SEQUENCE</scope>
</reference>
<feature type="region of interest" description="Disordered" evidence="1">
    <location>
        <begin position="34"/>
        <end position="81"/>
    </location>
</feature>
<sequence>MDEQNKNLILATALSFAVILVWFLLFPPPEADPALENSVEMSQAEDGTSVPASPADTAAAPGTDNGEGAAPQGRRAALADAPRVAIATDKVSGSISLMG</sequence>
<evidence type="ECO:0000256" key="1">
    <source>
        <dbReference type="SAM" id="MobiDB-lite"/>
    </source>
</evidence>
<name>A0A0F8Y1X6_9ZZZZ</name>
<gene>
    <name evidence="2" type="ORF">LCGC14_2875100</name>
</gene>
<proteinExistence type="predicted"/>
<dbReference type="EMBL" id="LAZR01055933">
    <property type="protein sequence ID" value="KKK75298.1"/>
    <property type="molecule type" value="Genomic_DNA"/>
</dbReference>
<comment type="caution">
    <text evidence="2">The sequence shown here is derived from an EMBL/GenBank/DDBJ whole genome shotgun (WGS) entry which is preliminary data.</text>
</comment>
<evidence type="ECO:0000313" key="2">
    <source>
        <dbReference type="EMBL" id="KKK75298.1"/>
    </source>
</evidence>
<organism evidence="2">
    <name type="scientific">marine sediment metagenome</name>
    <dbReference type="NCBI Taxonomy" id="412755"/>
    <lineage>
        <taxon>unclassified sequences</taxon>
        <taxon>metagenomes</taxon>
        <taxon>ecological metagenomes</taxon>
    </lineage>
</organism>
<dbReference type="AlphaFoldDB" id="A0A0F8Y1X6"/>
<evidence type="ECO:0008006" key="3">
    <source>
        <dbReference type="Google" id="ProtNLM"/>
    </source>
</evidence>
<feature type="non-terminal residue" evidence="2">
    <location>
        <position position="99"/>
    </location>
</feature>
<accession>A0A0F8Y1X6</accession>